<protein>
    <submittedName>
        <fullName evidence="2">Uncharacterized protein</fullName>
    </submittedName>
</protein>
<gene>
    <name evidence="2" type="ORF">Tci_223098</name>
</gene>
<feature type="region of interest" description="Disordered" evidence="1">
    <location>
        <begin position="417"/>
        <end position="437"/>
    </location>
</feature>
<evidence type="ECO:0000313" key="2">
    <source>
        <dbReference type="EMBL" id="GEW51122.1"/>
    </source>
</evidence>
<proteinExistence type="predicted"/>
<sequence length="601" mass="68656">MSKSKNKKKVPTEMELVLEQTQQGTSYEVLVSAEGVEELERKVKIKGEKKEALLTHRLKLKRFNTTAGNPVKEILLKLNLPDHRSILTDSKVTPTKHGRMTKPYSSPIFIANYFISAIEFIKSIHKKAISEKAKTDEEPEEKHVSPVRSEKGKGYTRSGDQESNVPRAVKKNVVRRKTRSLTVADNIVEDPVTIKLVKSISPIVEDPVVQSLLEFRKGSKASRLESLKQSKQEVGREGLNIDKERDDETDDSNDSHMDLFKDEPKVDDNSLFNETPANELTDFLSNSVYTNAHTTLVVANQEGNPKEMSPDEAAHHISSPPANIQVKDPQPSSLQAKAKTLMQKEKKNMRKINFKGAVEQKFKGYNQKLEALTSINVFEAIDKSVHAKVLTEMKKLIPTHVPKVLANYVNPYLNNSVLEDPPNDREREKRKKRRKDVGWFMKKSRSADAAKRRTIWFDMLLKTNIDQNKNHILRPSTMSIEKKLKELIQKDEKLCQLKHSGNTGEGDASKLISFKSHMSKSIKPHLSFYNNDFYYLVSLSTREKYATSLTKHFTTRYYIQGIKDMISERWSKEVKDKQEKDEIGSKPGKNEKRDEAGRSQK</sequence>
<feature type="compositionally biased region" description="Basic and acidic residues" evidence="1">
    <location>
        <begin position="221"/>
        <end position="246"/>
    </location>
</feature>
<organism evidence="2">
    <name type="scientific">Tanacetum cinerariifolium</name>
    <name type="common">Dalmatian daisy</name>
    <name type="synonym">Chrysanthemum cinerariifolium</name>
    <dbReference type="NCBI Taxonomy" id="118510"/>
    <lineage>
        <taxon>Eukaryota</taxon>
        <taxon>Viridiplantae</taxon>
        <taxon>Streptophyta</taxon>
        <taxon>Embryophyta</taxon>
        <taxon>Tracheophyta</taxon>
        <taxon>Spermatophyta</taxon>
        <taxon>Magnoliopsida</taxon>
        <taxon>eudicotyledons</taxon>
        <taxon>Gunneridae</taxon>
        <taxon>Pentapetalae</taxon>
        <taxon>asterids</taxon>
        <taxon>campanulids</taxon>
        <taxon>Asterales</taxon>
        <taxon>Asteraceae</taxon>
        <taxon>Asteroideae</taxon>
        <taxon>Anthemideae</taxon>
        <taxon>Anthemidinae</taxon>
        <taxon>Tanacetum</taxon>
    </lineage>
</organism>
<dbReference type="AlphaFoldDB" id="A0A699GVH1"/>
<reference evidence="2" key="1">
    <citation type="journal article" date="2019" name="Sci. Rep.">
        <title>Draft genome of Tanacetum cinerariifolium, the natural source of mosquito coil.</title>
        <authorList>
            <person name="Yamashiro T."/>
            <person name="Shiraishi A."/>
            <person name="Satake H."/>
            <person name="Nakayama K."/>
        </authorList>
    </citation>
    <scope>NUCLEOTIDE SEQUENCE</scope>
</reference>
<evidence type="ECO:0000256" key="1">
    <source>
        <dbReference type="SAM" id="MobiDB-lite"/>
    </source>
</evidence>
<feature type="region of interest" description="Disordered" evidence="1">
    <location>
        <begin position="131"/>
        <end position="171"/>
    </location>
</feature>
<feature type="region of interest" description="Disordered" evidence="1">
    <location>
        <begin position="221"/>
        <end position="268"/>
    </location>
</feature>
<comment type="caution">
    <text evidence="2">The sequence shown here is derived from an EMBL/GenBank/DDBJ whole genome shotgun (WGS) entry which is preliminary data.</text>
</comment>
<feature type="compositionally biased region" description="Basic and acidic residues" evidence="1">
    <location>
        <begin position="131"/>
        <end position="153"/>
    </location>
</feature>
<feature type="region of interest" description="Disordered" evidence="1">
    <location>
        <begin position="570"/>
        <end position="601"/>
    </location>
</feature>
<feature type="compositionally biased region" description="Basic and acidic residues" evidence="1">
    <location>
        <begin position="253"/>
        <end position="268"/>
    </location>
</feature>
<dbReference type="EMBL" id="BKCJ010061483">
    <property type="protein sequence ID" value="GEW51122.1"/>
    <property type="molecule type" value="Genomic_DNA"/>
</dbReference>
<accession>A0A699GVH1</accession>
<name>A0A699GVH1_TANCI</name>